<keyword evidence="1" id="KW-1133">Transmembrane helix</keyword>
<protein>
    <submittedName>
        <fullName evidence="2">Uncharacterized protein</fullName>
    </submittedName>
</protein>
<organism evidence="2 3">
    <name type="scientific">Duncaniella dubosii</name>
    <dbReference type="NCBI Taxonomy" id="2518971"/>
    <lineage>
        <taxon>Bacteria</taxon>
        <taxon>Pseudomonadati</taxon>
        <taxon>Bacteroidota</taxon>
        <taxon>Bacteroidia</taxon>
        <taxon>Bacteroidales</taxon>
        <taxon>Muribaculaceae</taxon>
        <taxon>Duncaniella</taxon>
    </lineage>
</organism>
<proteinExistence type="predicted"/>
<dbReference type="EMBL" id="CP039396">
    <property type="protein sequence ID" value="QCD43210.1"/>
    <property type="molecule type" value="Genomic_DNA"/>
</dbReference>
<gene>
    <name evidence="2" type="ORF">E7747_13530</name>
</gene>
<evidence type="ECO:0000313" key="3">
    <source>
        <dbReference type="Proteomes" id="UP000297149"/>
    </source>
</evidence>
<sequence>MKNLLFPRQFQMVGWMFFIPAILLGILIYCSVISCSGTIETIINDAVIIGITVGSVFIVCSKEKHEDEMIQSIRLASLLNALYIYSVILITAVLLINGLAFIEFMTFNLVLLPLIYVVVFRLEIYRYNKMSEDEEQD</sequence>
<dbReference type="AlphaFoldDB" id="A0A4P7W6L5"/>
<accession>A0A4P7W6L5</accession>
<keyword evidence="3" id="KW-1185">Reference proteome</keyword>
<dbReference type="KEGG" id="ddb:E7747_13530"/>
<evidence type="ECO:0000313" key="2">
    <source>
        <dbReference type="EMBL" id="QCD43210.1"/>
    </source>
</evidence>
<dbReference type="Proteomes" id="UP000297149">
    <property type="component" value="Chromosome"/>
</dbReference>
<dbReference type="RefSeq" id="WP_123614406.1">
    <property type="nucleotide sequence ID" value="NZ_CAXHQF010000184.1"/>
</dbReference>
<feature type="transmembrane region" description="Helical" evidence="1">
    <location>
        <begin position="12"/>
        <end position="36"/>
    </location>
</feature>
<feature type="transmembrane region" description="Helical" evidence="1">
    <location>
        <begin position="102"/>
        <end position="122"/>
    </location>
</feature>
<feature type="transmembrane region" description="Helical" evidence="1">
    <location>
        <begin position="42"/>
        <end position="61"/>
    </location>
</feature>
<name>A0A4P7W6L5_9BACT</name>
<keyword evidence="1" id="KW-0472">Membrane</keyword>
<keyword evidence="1" id="KW-0812">Transmembrane</keyword>
<reference evidence="3" key="1">
    <citation type="submission" date="2019-02" db="EMBL/GenBank/DDBJ databases">
        <title>Isolation and identification of novel species under the genus Muribaculum.</title>
        <authorList>
            <person name="Miyake S."/>
            <person name="Ding Y."/>
            <person name="Low A."/>
            <person name="Soh M."/>
            <person name="Seedorf H."/>
        </authorList>
    </citation>
    <scope>NUCLEOTIDE SEQUENCE [LARGE SCALE GENOMIC DNA]</scope>
    <source>
        <strain evidence="3">H5</strain>
    </source>
</reference>
<feature type="transmembrane region" description="Helical" evidence="1">
    <location>
        <begin position="73"/>
        <end position="96"/>
    </location>
</feature>
<evidence type="ECO:0000256" key="1">
    <source>
        <dbReference type="SAM" id="Phobius"/>
    </source>
</evidence>
<dbReference type="PROSITE" id="PS51257">
    <property type="entry name" value="PROKAR_LIPOPROTEIN"/>
    <property type="match status" value="1"/>
</dbReference>